<reference evidence="1" key="1">
    <citation type="submission" date="2016-01" db="EMBL/GenBank/DDBJ databases">
        <authorList>
            <person name="Peeters C."/>
        </authorList>
    </citation>
    <scope>NUCLEOTIDE SEQUENCE</scope>
    <source>
        <strain evidence="1">LMG 29320</strain>
    </source>
</reference>
<organism evidence="1 2">
    <name type="scientific">Caballeronia fortuita</name>
    <dbReference type="NCBI Taxonomy" id="1777138"/>
    <lineage>
        <taxon>Bacteria</taxon>
        <taxon>Pseudomonadati</taxon>
        <taxon>Pseudomonadota</taxon>
        <taxon>Betaproteobacteria</taxon>
        <taxon>Burkholderiales</taxon>
        <taxon>Burkholderiaceae</taxon>
        <taxon>Caballeronia</taxon>
    </lineage>
</organism>
<accession>A0A158A6T3</accession>
<dbReference type="Proteomes" id="UP000054903">
    <property type="component" value="Unassembled WGS sequence"/>
</dbReference>
<name>A0A158A6T3_9BURK</name>
<sequence length="202" mass="21634">MRAFRSPARSTRDSSLLPGSVERRIASFRYRMNLCHQVPSRFPLRGTAASGAGSGICSPAGGSRNVMPCQSPTACNSETSSIMVERTTCVAAMVGTPLLQHKLAGRFMLGSTTFLIGGRFWKFRRAKADTGRMVQAVPDSAISSIVGRESMSATMFRSTSARENVRSMSKRRPLVGPGATIGTLLRNRIGQVVSSSPKFGTG</sequence>
<keyword evidence="2" id="KW-1185">Reference proteome</keyword>
<evidence type="ECO:0000313" key="2">
    <source>
        <dbReference type="Proteomes" id="UP000054903"/>
    </source>
</evidence>
<dbReference type="AlphaFoldDB" id="A0A158A6T3"/>
<gene>
    <name evidence="1" type="ORF">AWB77_01442</name>
</gene>
<evidence type="ECO:0000313" key="1">
    <source>
        <dbReference type="EMBL" id="SAK53542.1"/>
    </source>
</evidence>
<protein>
    <submittedName>
        <fullName evidence="1">Uncharacterized protein</fullName>
    </submittedName>
</protein>
<dbReference type="EMBL" id="FCNX02000003">
    <property type="protein sequence ID" value="SAK53542.1"/>
    <property type="molecule type" value="Genomic_DNA"/>
</dbReference>
<proteinExistence type="predicted"/>
<comment type="caution">
    <text evidence="1">The sequence shown here is derived from an EMBL/GenBank/DDBJ whole genome shotgun (WGS) entry which is preliminary data.</text>
</comment>